<feature type="compositionally biased region" description="Basic residues" evidence="1">
    <location>
        <begin position="1"/>
        <end position="14"/>
    </location>
</feature>
<accession>A0AA88CZM0</accession>
<dbReference type="Gramene" id="FCD_00019534-RA">
    <property type="protein sequence ID" value="FCD_00019534-RA:cds"/>
    <property type="gene ID" value="FCD_00019534"/>
</dbReference>
<dbReference type="EMBL" id="BTGU01000012">
    <property type="protein sequence ID" value="GMN40988.1"/>
    <property type="molecule type" value="Genomic_DNA"/>
</dbReference>
<feature type="compositionally biased region" description="Basic residues" evidence="1">
    <location>
        <begin position="49"/>
        <end position="62"/>
    </location>
</feature>
<keyword evidence="3" id="KW-1185">Reference proteome</keyword>
<dbReference type="Proteomes" id="UP001187192">
    <property type="component" value="Unassembled WGS sequence"/>
</dbReference>
<evidence type="ECO:0000313" key="3">
    <source>
        <dbReference type="Proteomes" id="UP001187192"/>
    </source>
</evidence>
<sequence length="88" mass="9573">MLVAGHKKHRKRGGKVVAGHGREAPGGVGPLGGDELCDMHPQGIPRAPRLVHRRQRHCHRPSHMPIQSSAPTPMRTPPPLPLTPLCVR</sequence>
<evidence type="ECO:0000256" key="1">
    <source>
        <dbReference type="SAM" id="MobiDB-lite"/>
    </source>
</evidence>
<protein>
    <submittedName>
        <fullName evidence="2">Uncharacterized protein</fullName>
    </submittedName>
</protein>
<gene>
    <name evidence="2" type="ORF">TIFTF001_010222</name>
</gene>
<comment type="caution">
    <text evidence="2">The sequence shown here is derived from an EMBL/GenBank/DDBJ whole genome shotgun (WGS) entry which is preliminary data.</text>
</comment>
<name>A0AA88CZM0_FICCA</name>
<reference evidence="2" key="1">
    <citation type="submission" date="2023-07" db="EMBL/GenBank/DDBJ databases">
        <title>draft genome sequence of fig (Ficus carica).</title>
        <authorList>
            <person name="Takahashi T."/>
            <person name="Nishimura K."/>
        </authorList>
    </citation>
    <scope>NUCLEOTIDE SEQUENCE</scope>
</reference>
<organism evidence="2 3">
    <name type="scientific">Ficus carica</name>
    <name type="common">Common fig</name>
    <dbReference type="NCBI Taxonomy" id="3494"/>
    <lineage>
        <taxon>Eukaryota</taxon>
        <taxon>Viridiplantae</taxon>
        <taxon>Streptophyta</taxon>
        <taxon>Embryophyta</taxon>
        <taxon>Tracheophyta</taxon>
        <taxon>Spermatophyta</taxon>
        <taxon>Magnoliopsida</taxon>
        <taxon>eudicotyledons</taxon>
        <taxon>Gunneridae</taxon>
        <taxon>Pentapetalae</taxon>
        <taxon>rosids</taxon>
        <taxon>fabids</taxon>
        <taxon>Rosales</taxon>
        <taxon>Moraceae</taxon>
        <taxon>Ficeae</taxon>
        <taxon>Ficus</taxon>
    </lineage>
</organism>
<feature type="region of interest" description="Disordered" evidence="1">
    <location>
        <begin position="1"/>
        <end position="88"/>
    </location>
</feature>
<evidence type="ECO:0000313" key="2">
    <source>
        <dbReference type="EMBL" id="GMN40988.1"/>
    </source>
</evidence>
<proteinExistence type="predicted"/>
<dbReference type="AlphaFoldDB" id="A0AA88CZM0"/>